<feature type="domain" description="DUF1540" evidence="1">
    <location>
        <begin position="6"/>
        <end position="66"/>
    </location>
</feature>
<accession>A0A143HBT8</accession>
<dbReference type="STRING" id="241244.ATY39_06670"/>
<keyword evidence="3" id="KW-1185">Reference proteome</keyword>
<dbReference type="OrthoDB" id="1681234at2"/>
<gene>
    <name evidence="2" type="ORF">ATY39_06670</name>
</gene>
<reference evidence="3" key="2">
    <citation type="submission" date="2016-03" db="EMBL/GenBank/DDBJ databases">
        <authorList>
            <person name="Ploux O."/>
        </authorList>
    </citation>
    <scope>NUCLEOTIDE SEQUENCE [LARGE SCALE GENOMIC DNA]</scope>
    <source>
        <strain evidence="3">PP9</strain>
    </source>
</reference>
<dbReference type="RefSeq" id="WP_066787597.1">
    <property type="nucleotide sequence ID" value="NZ_CP014806.1"/>
</dbReference>
<sequence>MPNVQVNCSVSDCFFHKIGNVCGASAINVDMDYHSRDKDTEFATEFDFDKISEKANTSKDTCCKTFKPKEK</sequence>
<proteinExistence type="predicted"/>
<dbReference type="Pfam" id="PF07561">
    <property type="entry name" value="DUF1540"/>
    <property type="match status" value="1"/>
</dbReference>
<evidence type="ECO:0000313" key="3">
    <source>
        <dbReference type="Proteomes" id="UP000076021"/>
    </source>
</evidence>
<dbReference type="KEGG" id="rst:ATY39_06670"/>
<dbReference type="EMBL" id="CP014806">
    <property type="protein sequence ID" value="AMW99172.1"/>
    <property type="molecule type" value="Genomic_DNA"/>
</dbReference>
<dbReference type="Proteomes" id="UP000076021">
    <property type="component" value="Chromosome"/>
</dbReference>
<evidence type="ECO:0000313" key="2">
    <source>
        <dbReference type="EMBL" id="AMW99172.1"/>
    </source>
</evidence>
<dbReference type="AlphaFoldDB" id="A0A143HBT8"/>
<organism evidence="2 3">
    <name type="scientific">Rummeliibacillus stabekisii</name>
    <dbReference type="NCBI Taxonomy" id="241244"/>
    <lineage>
        <taxon>Bacteria</taxon>
        <taxon>Bacillati</taxon>
        <taxon>Bacillota</taxon>
        <taxon>Bacilli</taxon>
        <taxon>Bacillales</taxon>
        <taxon>Caryophanaceae</taxon>
        <taxon>Rummeliibacillus</taxon>
    </lineage>
</organism>
<dbReference type="InterPro" id="IPR011437">
    <property type="entry name" value="DUF1540"/>
</dbReference>
<reference evidence="2 3" key="1">
    <citation type="journal article" date="2016" name="Genome Announc.">
        <title>Whole-Genome Sequence of Rummeliibacillus stabekisii Strain PP9 Isolated from Antarctic Soil.</title>
        <authorList>
            <person name="da Mota F.F."/>
            <person name="Vollu R.E."/>
            <person name="Jurelevicius D."/>
            <person name="Seldin L."/>
        </authorList>
    </citation>
    <scope>NUCLEOTIDE SEQUENCE [LARGE SCALE GENOMIC DNA]</scope>
    <source>
        <strain evidence="2 3">PP9</strain>
    </source>
</reference>
<protein>
    <recommendedName>
        <fullName evidence="1">DUF1540 domain-containing protein</fullName>
    </recommendedName>
</protein>
<evidence type="ECO:0000259" key="1">
    <source>
        <dbReference type="Pfam" id="PF07561"/>
    </source>
</evidence>
<name>A0A143HBT8_9BACL</name>